<accession>A0AAD3CDW4</accession>
<gene>
    <name evidence="3" type="ORF">CTEN210_00492</name>
</gene>
<evidence type="ECO:0000313" key="3">
    <source>
        <dbReference type="EMBL" id="GFH44018.1"/>
    </source>
</evidence>
<evidence type="ECO:0000313" key="4">
    <source>
        <dbReference type="Proteomes" id="UP001054902"/>
    </source>
</evidence>
<sequence>MSMNEENRRKLSISSNVSLHRVKIIPSVNDRLFVTDASIKEEEDKLYIYASSTETFEDVNDEKSFSNIAEVERDLTEVVEGEMSTLKRQLEKEKEDEMSTLQRQLEQEKVDEISALKRELEKEKEEDRRHEDERMAELMRELKESRSEDMKSMFMFQVGMVVLGCVATGLAIYIHFTRARKASDSTNSLV</sequence>
<reference evidence="3 4" key="1">
    <citation type="journal article" date="2021" name="Sci. Rep.">
        <title>The genome of the diatom Chaetoceros tenuissimus carries an ancient integrated fragment of an extant virus.</title>
        <authorList>
            <person name="Hongo Y."/>
            <person name="Kimura K."/>
            <person name="Takaki Y."/>
            <person name="Yoshida Y."/>
            <person name="Baba S."/>
            <person name="Kobayashi G."/>
            <person name="Nagasaki K."/>
            <person name="Hano T."/>
            <person name="Tomaru Y."/>
        </authorList>
    </citation>
    <scope>NUCLEOTIDE SEQUENCE [LARGE SCALE GENOMIC DNA]</scope>
    <source>
        <strain evidence="3 4">NIES-3715</strain>
    </source>
</reference>
<protein>
    <submittedName>
        <fullName evidence="3">Uncharacterized protein</fullName>
    </submittedName>
</protein>
<dbReference type="AlphaFoldDB" id="A0AAD3CDW4"/>
<keyword evidence="2" id="KW-0472">Membrane</keyword>
<evidence type="ECO:0000256" key="1">
    <source>
        <dbReference type="SAM" id="Coils"/>
    </source>
</evidence>
<evidence type="ECO:0000256" key="2">
    <source>
        <dbReference type="SAM" id="Phobius"/>
    </source>
</evidence>
<keyword evidence="2" id="KW-1133">Transmembrane helix</keyword>
<feature type="coiled-coil region" evidence="1">
    <location>
        <begin position="76"/>
        <end position="148"/>
    </location>
</feature>
<dbReference type="Proteomes" id="UP001054902">
    <property type="component" value="Unassembled WGS sequence"/>
</dbReference>
<keyword evidence="2" id="KW-0812">Transmembrane</keyword>
<proteinExistence type="predicted"/>
<organism evidence="3 4">
    <name type="scientific">Chaetoceros tenuissimus</name>
    <dbReference type="NCBI Taxonomy" id="426638"/>
    <lineage>
        <taxon>Eukaryota</taxon>
        <taxon>Sar</taxon>
        <taxon>Stramenopiles</taxon>
        <taxon>Ochrophyta</taxon>
        <taxon>Bacillariophyta</taxon>
        <taxon>Coscinodiscophyceae</taxon>
        <taxon>Chaetocerotophycidae</taxon>
        <taxon>Chaetocerotales</taxon>
        <taxon>Chaetocerotaceae</taxon>
        <taxon>Chaetoceros</taxon>
    </lineage>
</organism>
<feature type="transmembrane region" description="Helical" evidence="2">
    <location>
        <begin position="153"/>
        <end position="176"/>
    </location>
</feature>
<keyword evidence="4" id="KW-1185">Reference proteome</keyword>
<name>A0AAD3CDW4_9STRA</name>
<keyword evidence="1" id="KW-0175">Coiled coil</keyword>
<comment type="caution">
    <text evidence="3">The sequence shown here is derived from an EMBL/GenBank/DDBJ whole genome shotgun (WGS) entry which is preliminary data.</text>
</comment>
<dbReference type="EMBL" id="BLLK01000019">
    <property type="protein sequence ID" value="GFH44018.1"/>
    <property type="molecule type" value="Genomic_DNA"/>
</dbReference>